<evidence type="ECO:0000313" key="4">
    <source>
        <dbReference type="EMBL" id="PJE58932.1"/>
    </source>
</evidence>
<dbReference type="Gene3D" id="3.50.90.10">
    <property type="entry name" value="YerB-like"/>
    <property type="match status" value="1"/>
</dbReference>
<evidence type="ECO:0000313" key="5">
    <source>
        <dbReference type="Proteomes" id="UP000231347"/>
    </source>
</evidence>
<name>A0A2M8KG91_9BACT</name>
<dbReference type="SUPFAM" id="SSF159774">
    <property type="entry name" value="YerB-like"/>
    <property type="match status" value="1"/>
</dbReference>
<organism evidence="4 5">
    <name type="scientific">Candidatus Portnoybacteria bacterium CG10_big_fil_rev_8_21_14_0_10_40_22</name>
    <dbReference type="NCBI Taxonomy" id="1974814"/>
    <lineage>
        <taxon>Bacteria</taxon>
        <taxon>Candidatus Portnoyibacteriota</taxon>
    </lineage>
</organism>
<dbReference type="InterPro" id="IPR035328">
    <property type="entry name" value="DUF3048_C"/>
</dbReference>
<dbReference type="EMBL" id="PFDY01000028">
    <property type="protein sequence ID" value="PJE58932.1"/>
    <property type="molecule type" value="Genomic_DNA"/>
</dbReference>
<accession>A0A2M8KG91</accession>
<dbReference type="Pfam" id="PF11258">
    <property type="entry name" value="DUF3048"/>
    <property type="match status" value="1"/>
</dbReference>
<dbReference type="Proteomes" id="UP000231347">
    <property type="component" value="Unassembled WGS sequence"/>
</dbReference>
<protein>
    <recommendedName>
        <fullName evidence="6">DUF3048 domain-containing protein</fullName>
    </recommendedName>
</protein>
<dbReference type="AlphaFoldDB" id="A0A2M8KG91"/>
<feature type="domain" description="DUF3048" evidence="2">
    <location>
        <begin position="71"/>
        <end position="205"/>
    </location>
</feature>
<evidence type="ECO:0008006" key="6">
    <source>
        <dbReference type="Google" id="ProtNLM"/>
    </source>
</evidence>
<keyword evidence="1" id="KW-1133">Transmembrane helix</keyword>
<keyword evidence="1" id="KW-0472">Membrane</keyword>
<proteinExistence type="predicted"/>
<comment type="caution">
    <text evidence="4">The sequence shown here is derived from an EMBL/GenBank/DDBJ whole genome shotgun (WGS) entry which is preliminary data.</text>
</comment>
<reference evidence="5" key="1">
    <citation type="submission" date="2017-09" db="EMBL/GenBank/DDBJ databases">
        <title>Depth-based differentiation of microbial function through sediment-hosted aquifers and enrichment of novel symbionts in the deep terrestrial subsurface.</title>
        <authorList>
            <person name="Probst A.J."/>
            <person name="Ladd B."/>
            <person name="Jarett J.K."/>
            <person name="Geller-Mcgrath D.E."/>
            <person name="Sieber C.M.K."/>
            <person name="Emerson J.B."/>
            <person name="Anantharaman K."/>
            <person name="Thomas B.C."/>
            <person name="Malmstrom R."/>
            <person name="Stieglmeier M."/>
            <person name="Klingl A."/>
            <person name="Woyke T."/>
            <person name="Ryan C.M."/>
            <person name="Banfield J.F."/>
        </authorList>
    </citation>
    <scope>NUCLEOTIDE SEQUENCE [LARGE SCALE GENOMIC DNA]</scope>
</reference>
<evidence type="ECO:0000259" key="3">
    <source>
        <dbReference type="Pfam" id="PF17479"/>
    </source>
</evidence>
<evidence type="ECO:0000256" key="1">
    <source>
        <dbReference type="SAM" id="Phobius"/>
    </source>
</evidence>
<feature type="transmembrane region" description="Helical" evidence="1">
    <location>
        <begin position="12"/>
        <end position="31"/>
    </location>
</feature>
<sequence length="358" mass="40186">MDILRKYKKHLLMIAVALIVLLVVGLSWSILKQPQRFEVRAGDSAVNNSLNAGDNKFDQSKVSPLSGVPCQNYQRRPVAVMISSDEVARPLSGLTSADLVVEMPVLLGGITRMMAVFACDLPEEIGSIRSARHDFIPLAQGWDAIYAHWGGSHFALDQLSKKVIDDLDALANPYSVFYRKNTIAKPHNGFTSGERLLKTIDSIGFRQTANLSGYLHQPTTENNDHLDGVGVLSIGYPGISKVEFKYDPTINKYWRWRDKAKELDRNNLEQVAAAAIVVVRAQSRYLEDQYNDVALDGQGQCEVYQNGKRQDCLWQKDRGDAKSQIRFTNSVGQDIKFVPGQMWIEIIEPDREVSWTTE</sequence>
<gene>
    <name evidence="4" type="ORF">COU83_01180</name>
</gene>
<feature type="domain" description="DUF3048" evidence="3">
    <location>
        <begin position="236"/>
        <end position="344"/>
    </location>
</feature>
<keyword evidence="1" id="KW-0812">Transmembrane</keyword>
<dbReference type="Pfam" id="PF17479">
    <property type="entry name" value="DUF3048_C"/>
    <property type="match status" value="1"/>
</dbReference>
<dbReference type="InterPro" id="IPR021416">
    <property type="entry name" value="DUF3048_N"/>
</dbReference>
<evidence type="ECO:0000259" key="2">
    <source>
        <dbReference type="Pfam" id="PF11258"/>
    </source>
</evidence>
<dbReference type="InterPro" id="IPR023158">
    <property type="entry name" value="YerB-like_sf"/>
</dbReference>